<organism evidence="2 3">
    <name type="scientific">Lactuca virosa</name>
    <dbReference type="NCBI Taxonomy" id="75947"/>
    <lineage>
        <taxon>Eukaryota</taxon>
        <taxon>Viridiplantae</taxon>
        <taxon>Streptophyta</taxon>
        <taxon>Embryophyta</taxon>
        <taxon>Tracheophyta</taxon>
        <taxon>Spermatophyta</taxon>
        <taxon>Magnoliopsida</taxon>
        <taxon>eudicotyledons</taxon>
        <taxon>Gunneridae</taxon>
        <taxon>Pentapetalae</taxon>
        <taxon>asterids</taxon>
        <taxon>campanulids</taxon>
        <taxon>Asterales</taxon>
        <taxon>Asteraceae</taxon>
        <taxon>Cichorioideae</taxon>
        <taxon>Cichorieae</taxon>
        <taxon>Lactucinae</taxon>
        <taxon>Lactuca</taxon>
    </lineage>
</organism>
<name>A0AAU9PWL1_9ASTR</name>
<protein>
    <recommendedName>
        <fullName evidence="1">F-box associated beta-propeller type 3 domain-containing protein</fullName>
    </recommendedName>
</protein>
<dbReference type="AlphaFoldDB" id="A0AAU9PWL1"/>
<proteinExistence type="predicted"/>
<dbReference type="PANTHER" id="PTHR31672">
    <property type="entry name" value="BNACNNG10540D PROTEIN"/>
    <property type="match status" value="1"/>
</dbReference>
<reference evidence="2 3" key="1">
    <citation type="submission" date="2022-01" db="EMBL/GenBank/DDBJ databases">
        <authorList>
            <person name="Xiong W."/>
            <person name="Schranz E."/>
        </authorList>
    </citation>
    <scope>NUCLEOTIDE SEQUENCE [LARGE SCALE GENOMIC DNA]</scope>
</reference>
<dbReference type="InterPro" id="IPR017451">
    <property type="entry name" value="F-box-assoc_interact_dom"/>
</dbReference>
<dbReference type="PANTHER" id="PTHR31672:SF13">
    <property type="entry name" value="F-BOX PROTEIN CPR30-LIKE"/>
    <property type="match status" value="1"/>
</dbReference>
<keyword evidence="3" id="KW-1185">Reference proteome</keyword>
<evidence type="ECO:0000313" key="2">
    <source>
        <dbReference type="EMBL" id="CAH1454619.1"/>
    </source>
</evidence>
<dbReference type="NCBIfam" id="TIGR01640">
    <property type="entry name" value="F_box_assoc_1"/>
    <property type="match status" value="1"/>
</dbReference>
<dbReference type="InterPro" id="IPR013187">
    <property type="entry name" value="F-box-assoc_dom_typ3"/>
</dbReference>
<dbReference type="InterPro" id="IPR050796">
    <property type="entry name" value="SCF_F-box_component"/>
</dbReference>
<accession>A0AAU9PWL1</accession>
<sequence length="387" mass="44846">MRCLSKSWNALLSEPSSIKSHLHRSIQNNKNDRILLHFSKLFSFDSKPFTARPYRTPHLELTNFIKLPVKPQSENSRGKVIGSVNGLICFKYGSNHKAKHNLCQPNPDSYFIYGSDYGSEDIYIWNPSLSALLTLPPYSMPSHSIQQFFRFGFDPKTDDYKVVKITQRLLISPNTVVFMEWLPVEVYSMRNGSWKFITRLKNISDFDDLCVDGHNSHLHWHSYYYRGWKYLEINTILAYDLGAETFREIPLPDSLTGSNVKKVWIKLGVLAGKLCVMSTVPGVERQLWVMDEYGVAESWVKHHFFPPFRGYIYPYGFTLQNEFLFQVRFSVLGYDHGLYDPVAATTKVIKLGKNERGKVIDYVDSLVWVSPAEQRERNCCSISQFQF</sequence>
<feature type="domain" description="F-box associated beta-propeller type 3" evidence="1">
    <location>
        <begin position="73"/>
        <end position="307"/>
    </location>
</feature>
<dbReference type="Pfam" id="PF08268">
    <property type="entry name" value="FBA_3"/>
    <property type="match status" value="1"/>
</dbReference>
<gene>
    <name evidence="2" type="ORF">LVIROSA_LOCUS39788</name>
</gene>
<dbReference type="EMBL" id="CAKMRJ010005795">
    <property type="protein sequence ID" value="CAH1454619.1"/>
    <property type="molecule type" value="Genomic_DNA"/>
</dbReference>
<dbReference type="Proteomes" id="UP001157418">
    <property type="component" value="Unassembled WGS sequence"/>
</dbReference>
<comment type="caution">
    <text evidence="2">The sequence shown here is derived from an EMBL/GenBank/DDBJ whole genome shotgun (WGS) entry which is preliminary data.</text>
</comment>
<evidence type="ECO:0000259" key="1">
    <source>
        <dbReference type="Pfam" id="PF08268"/>
    </source>
</evidence>
<evidence type="ECO:0000313" key="3">
    <source>
        <dbReference type="Proteomes" id="UP001157418"/>
    </source>
</evidence>